<evidence type="ECO:0000313" key="2">
    <source>
        <dbReference type="EMBL" id="MFL0266730.1"/>
    </source>
</evidence>
<protein>
    <submittedName>
        <fullName evidence="2">YesL family protein</fullName>
    </submittedName>
</protein>
<accession>A0ABW8TM14</accession>
<keyword evidence="1" id="KW-1133">Transmembrane helix</keyword>
<comment type="caution">
    <text evidence="2">The sequence shown here is derived from an EMBL/GenBank/DDBJ whole genome shotgun (WGS) entry which is preliminary data.</text>
</comment>
<dbReference type="Proteomes" id="UP001623661">
    <property type="component" value="Unassembled WGS sequence"/>
</dbReference>
<feature type="transmembrane region" description="Helical" evidence="1">
    <location>
        <begin position="95"/>
        <end position="117"/>
    </location>
</feature>
<evidence type="ECO:0000313" key="3">
    <source>
        <dbReference type="Proteomes" id="UP001623661"/>
    </source>
</evidence>
<feature type="transmembrane region" description="Helical" evidence="1">
    <location>
        <begin position="174"/>
        <end position="205"/>
    </location>
</feature>
<organism evidence="2 3">
    <name type="scientific">Candidatus Clostridium radicumherbarum</name>
    <dbReference type="NCBI Taxonomy" id="3381662"/>
    <lineage>
        <taxon>Bacteria</taxon>
        <taxon>Bacillati</taxon>
        <taxon>Bacillota</taxon>
        <taxon>Clostridia</taxon>
        <taxon>Eubacteriales</taxon>
        <taxon>Clostridiaceae</taxon>
        <taxon>Clostridium</taxon>
    </lineage>
</organism>
<sequence length="237" mass="27207">MAERKEFGDGIIFTIGNYVWWFFAANIYFLLVNIPFIFISLVSAQTGASGISLLSIICSLPIGPALAALFSVMGKLIREKDIDVTKDFFKAYKTNFLEGLFFWTILVFILSAIYIDITVIKTSQIFNILFYVMALIIVSQAFYIFTFISRFYLRKIDVVKLAFIYSIKKIHVTILNWILLVLIAILVTIIPIILILFICSIYAYLAMYMQKGILKEIEEKFSNNKENTNNDMQRAGN</sequence>
<keyword evidence="1" id="KW-0472">Membrane</keyword>
<dbReference type="EMBL" id="JBJHZY010000001">
    <property type="protein sequence ID" value="MFL0266730.1"/>
    <property type="molecule type" value="Genomic_DNA"/>
</dbReference>
<gene>
    <name evidence="2" type="ORF">ACJDUH_01355</name>
</gene>
<feature type="transmembrane region" description="Helical" evidence="1">
    <location>
        <begin position="20"/>
        <end position="44"/>
    </location>
</feature>
<name>A0ABW8TM14_9CLOT</name>
<evidence type="ECO:0000256" key="1">
    <source>
        <dbReference type="SAM" id="Phobius"/>
    </source>
</evidence>
<dbReference type="Pfam" id="PF04854">
    <property type="entry name" value="DUF624"/>
    <property type="match status" value="1"/>
</dbReference>
<feature type="transmembrane region" description="Helical" evidence="1">
    <location>
        <begin position="129"/>
        <end position="153"/>
    </location>
</feature>
<dbReference type="InterPro" id="IPR006938">
    <property type="entry name" value="DUF624"/>
</dbReference>
<reference evidence="2 3" key="1">
    <citation type="submission" date="2024-11" db="EMBL/GenBank/DDBJ databases">
        <authorList>
            <person name="Heng Y.C."/>
            <person name="Lim A.C.H."/>
            <person name="Lee J.K.Y."/>
            <person name="Kittelmann S."/>
        </authorList>
    </citation>
    <scope>NUCLEOTIDE SEQUENCE [LARGE SCALE GENOMIC DNA]</scope>
    <source>
        <strain evidence="2 3">WILCCON 0202</strain>
    </source>
</reference>
<proteinExistence type="predicted"/>
<keyword evidence="1" id="KW-0812">Transmembrane</keyword>
<dbReference type="RefSeq" id="WP_406763356.1">
    <property type="nucleotide sequence ID" value="NZ_JBJHZY010000001.1"/>
</dbReference>
<keyword evidence="3" id="KW-1185">Reference proteome</keyword>
<feature type="transmembrane region" description="Helical" evidence="1">
    <location>
        <begin position="50"/>
        <end position="74"/>
    </location>
</feature>